<dbReference type="AlphaFoldDB" id="A0A1A9KGV3"/>
<reference evidence="1 2" key="1">
    <citation type="submission" date="2016-05" db="EMBL/GenBank/DDBJ databases">
        <title>Genome Sequence of Pseudomonas citronellolis Strain SJTE-3, an Estrogens and Persistent Organic Pollutants degradation strain.</title>
        <authorList>
            <person name="Liang R."/>
        </authorList>
    </citation>
    <scope>NUCLEOTIDE SEQUENCE [LARGE SCALE GENOMIC DNA]</scope>
    <source>
        <strain evidence="1 2">SJTE-3</strain>
    </source>
</reference>
<name>A0A1A9KGV3_9PSED</name>
<evidence type="ECO:0000313" key="2">
    <source>
        <dbReference type="Proteomes" id="UP000077748"/>
    </source>
</evidence>
<dbReference type="Proteomes" id="UP000077748">
    <property type="component" value="Chromosome"/>
</dbReference>
<sequence>MATITSANSSLAIAVNDLYPSPQSIQGYAADDAFTADAVEQAEIVMGVDGHMSAGFIFNPTRMTITIMPDSPSLIIFENWQLAQRTAREVYRCNGTVILPAIGRKYSLQNGVLTSGNPFPGNRRTLQPVPFIITWERVIAENN</sequence>
<dbReference type="EMBL" id="CP015878">
    <property type="protein sequence ID" value="ANI16661.1"/>
    <property type="molecule type" value="Genomic_DNA"/>
</dbReference>
<proteinExistence type="predicted"/>
<dbReference type="InterPro" id="IPR054440">
    <property type="entry name" value="Gp32-like"/>
</dbReference>
<organism evidence="1 2">
    <name type="scientific">Pseudomonas citronellolis</name>
    <dbReference type="NCBI Taxonomy" id="53408"/>
    <lineage>
        <taxon>Bacteria</taxon>
        <taxon>Pseudomonadati</taxon>
        <taxon>Pseudomonadota</taxon>
        <taxon>Gammaproteobacteria</taxon>
        <taxon>Pseudomonadales</taxon>
        <taxon>Pseudomonadaceae</taxon>
        <taxon>Pseudomonas</taxon>
    </lineage>
</organism>
<protein>
    <submittedName>
        <fullName evidence="1">Uncharacterized protein</fullName>
    </submittedName>
</protein>
<evidence type="ECO:0000313" key="1">
    <source>
        <dbReference type="EMBL" id="ANI16661.1"/>
    </source>
</evidence>
<accession>A0A1A9KGV3</accession>
<dbReference type="Pfam" id="PF22764">
    <property type="entry name" value="E217_Gp32"/>
    <property type="match status" value="1"/>
</dbReference>
<dbReference type="RefSeq" id="WP_064583952.1">
    <property type="nucleotide sequence ID" value="NZ_CP015878.1"/>
</dbReference>
<gene>
    <name evidence="1" type="ORF">A9C11_23015</name>
</gene>